<organism evidence="2">
    <name type="scientific">Fagus sylvatica</name>
    <name type="common">Beechnut</name>
    <dbReference type="NCBI Taxonomy" id="28930"/>
    <lineage>
        <taxon>Eukaryota</taxon>
        <taxon>Viridiplantae</taxon>
        <taxon>Streptophyta</taxon>
        <taxon>Embryophyta</taxon>
        <taxon>Tracheophyta</taxon>
        <taxon>Spermatophyta</taxon>
        <taxon>Magnoliopsida</taxon>
        <taxon>eudicotyledons</taxon>
        <taxon>Gunneridae</taxon>
        <taxon>Pentapetalae</taxon>
        <taxon>rosids</taxon>
        <taxon>fabids</taxon>
        <taxon>Fagales</taxon>
        <taxon>Fagaceae</taxon>
        <taxon>Fagus</taxon>
    </lineage>
</organism>
<proteinExistence type="predicted"/>
<sequence>MTSLSWVSKLRWVVVSRWYGVVNSVVCGFVGTVWSSEFVVGSPTMGAVGFLHGFSVMIFVMGHDQARVEGSSEFSSWFLCNDFCLRVKWRFQERAKDNLGIKGIIPNGYYQTQDEARRFQKALFGLLNAIPNGHIV</sequence>
<keyword evidence="1" id="KW-1133">Transmembrane helix</keyword>
<gene>
    <name evidence="2" type="ORF">FSB_LOCUS57830</name>
</gene>
<reference evidence="2" key="1">
    <citation type="submission" date="2018-02" db="EMBL/GenBank/DDBJ databases">
        <authorList>
            <person name="Cohen D.B."/>
            <person name="Kent A.D."/>
        </authorList>
    </citation>
    <scope>NUCLEOTIDE SEQUENCE</scope>
</reference>
<feature type="transmembrane region" description="Helical" evidence="1">
    <location>
        <begin position="40"/>
        <end position="61"/>
    </location>
</feature>
<dbReference type="EMBL" id="OIVN01006293">
    <property type="protein sequence ID" value="SPD29948.1"/>
    <property type="molecule type" value="Genomic_DNA"/>
</dbReference>
<accession>A0A2N9IZE9</accession>
<evidence type="ECO:0000313" key="2">
    <source>
        <dbReference type="EMBL" id="SPD29948.1"/>
    </source>
</evidence>
<dbReference type="AlphaFoldDB" id="A0A2N9IZE9"/>
<name>A0A2N9IZE9_FAGSY</name>
<keyword evidence="1" id="KW-0472">Membrane</keyword>
<protein>
    <submittedName>
        <fullName evidence="2">Uncharacterized protein</fullName>
    </submittedName>
</protein>
<evidence type="ECO:0000256" key="1">
    <source>
        <dbReference type="SAM" id="Phobius"/>
    </source>
</evidence>
<keyword evidence="1" id="KW-0812">Transmembrane</keyword>
<feature type="transmembrane region" description="Helical" evidence="1">
    <location>
        <begin position="12"/>
        <end position="34"/>
    </location>
</feature>